<dbReference type="AlphaFoldDB" id="X1QMU8"/>
<gene>
    <name evidence="1" type="ORF">S12H4_02989</name>
</gene>
<name>X1QMU8_9ZZZZ</name>
<protein>
    <submittedName>
        <fullName evidence="1">Uncharacterized protein</fullName>
    </submittedName>
</protein>
<evidence type="ECO:0000313" key="1">
    <source>
        <dbReference type="EMBL" id="GAI69553.1"/>
    </source>
</evidence>
<dbReference type="EMBL" id="BARW01000796">
    <property type="protein sequence ID" value="GAI69553.1"/>
    <property type="molecule type" value="Genomic_DNA"/>
</dbReference>
<accession>X1QMU8</accession>
<comment type="caution">
    <text evidence="1">The sequence shown here is derived from an EMBL/GenBank/DDBJ whole genome shotgun (WGS) entry which is preliminary data.</text>
</comment>
<feature type="non-terminal residue" evidence="1">
    <location>
        <position position="1"/>
    </location>
</feature>
<organism evidence="1">
    <name type="scientific">marine sediment metagenome</name>
    <dbReference type="NCBI Taxonomy" id="412755"/>
    <lineage>
        <taxon>unclassified sequences</taxon>
        <taxon>metagenomes</taxon>
        <taxon>ecological metagenomes</taxon>
    </lineage>
</organism>
<sequence>INQIFKENWLKILKFNSKVNIIEDPKELKETVRIPLTPNEVNPFLLYRLFELLYPKFINDQQNILDIVISDFELDNIVFGLYLYETTKPGIHTRIKGLPKESIEIKQDDLRNLDVLFNRIQSFIQKDHGIKISCIRLLKKRTIDLINSHCERLTKSTYYEFIQSLLDIIQILLEQELIFIYPEPNILRFLKSSVALLDGIKFSKVFEFIESVIPSFNASFIVNSNNLPILLKIKKENTKSLHPEIELSLNLLESKKYNFNEQNLLLDLKSLPADFKTDKVLSIDQSSLLIFLSELFEMEVPPSKEKVKLIFQKLLYGIRSYDLYWNMVPEPKISNTLVRFLIRLFGINLNLKKLSHWAIPDFIFGLIDTYIGLNANILIILTEQSNETPNSNDLMLVKIENGSINKLEYINDKSFLSKVDQESLESIRLSVSEKFGFITTVFKVDKFLINTVLSTFLINFHKTSLFSILKVVKLLKKHIQIYPEIPPYTLLKNRRSFFLLKDMLSIVIDKHEF</sequence>
<proteinExistence type="predicted"/>
<reference evidence="1" key="1">
    <citation type="journal article" date="2014" name="Front. Microbiol.">
        <title>High frequency of phylogenetically diverse reductive dehalogenase-homologous genes in deep subseafloor sedimentary metagenomes.</title>
        <authorList>
            <person name="Kawai M."/>
            <person name="Futagami T."/>
            <person name="Toyoda A."/>
            <person name="Takaki Y."/>
            <person name="Nishi S."/>
            <person name="Hori S."/>
            <person name="Arai W."/>
            <person name="Tsubouchi T."/>
            <person name="Morono Y."/>
            <person name="Uchiyama I."/>
            <person name="Ito T."/>
            <person name="Fujiyama A."/>
            <person name="Inagaki F."/>
            <person name="Takami H."/>
        </authorList>
    </citation>
    <scope>NUCLEOTIDE SEQUENCE</scope>
    <source>
        <strain evidence="1">Expedition CK06-06</strain>
    </source>
</reference>